<keyword evidence="3 7" id="KW-0812">Transmembrane</keyword>
<dbReference type="GO" id="GO:0005783">
    <property type="term" value="C:endoplasmic reticulum"/>
    <property type="evidence" value="ECO:0007669"/>
    <property type="project" value="TreeGrafter"/>
</dbReference>
<evidence type="ECO:0000313" key="8">
    <source>
        <dbReference type="EMBL" id="POY74905.1"/>
    </source>
</evidence>
<accession>A0A2S5BDP9</accession>
<dbReference type="PANTHER" id="PTHR28286">
    <property type="match status" value="1"/>
</dbReference>
<dbReference type="Proteomes" id="UP000237144">
    <property type="component" value="Unassembled WGS sequence"/>
</dbReference>
<organism evidence="8 9">
    <name type="scientific">Rhodotorula taiwanensis</name>
    <dbReference type="NCBI Taxonomy" id="741276"/>
    <lineage>
        <taxon>Eukaryota</taxon>
        <taxon>Fungi</taxon>
        <taxon>Dikarya</taxon>
        <taxon>Basidiomycota</taxon>
        <taxon>Pucciniomycotina</taxon>
        <taxon>Microbotryomycetes</taxon>
        <taxon>Sporidiobolales</taxon>
        <taxon>Sporidiobolaceae</taxon>
        <taxon>Rhodotorula</taxon>
    </lineage>
</organism>
<keyword evidence="9" id="KW-1185">Reference proteome</keyword>
<feature type="transmembrane region" description="Helical" evidence="7">
    <location>
        <begin position="185"/>
        <end position="206"/>
    </location>
</feature>
<sequence length="368" mass="39514">MPCELQQSVRQLSRHCELTLRRLTLQSRADIGLSPQGSNYAWALFGIFTLAALLLAFVAHSRPKGRRAFHYLGMAILITTSITYASLAADLSYTPVSVEFVRSGTRGADQLAAGAPFPPTRSIFYGRLLPCLHYIDWAIVSPLIVLILLLSTAFTLSRIFIVVYLQALMIVCGLIGALIPTRYKFAFYSFGCAILFYILWTLLMPARASAYRIGHDVGRAYTSHAIALSFLFSLYGGNVLRVTSEFIWYGILNMLVKIFWLFSFLFAIENIDYAVFGFRSGKVTDVYDDQAAGGGRLGGGGPTMKAPREARGGAASSSTTTAAQPGVGASAATSRETANATTATGSGGGGGGGPSPMAPFPADTHKIE</sequence>
<gene>
    <name evidence="8" type="ORF">BMF94_1881</name>
</gene>
<feature type="region of interest" description="Disordered" evidence="6">
    <location>
        <begin position="297"/>
        <end position="368"/>
    </location>
</feature>
<comment type="subcellular location">
    <subcellularLocation>
        <location evidence="1">Membrane</location>
        <topology evidence="1">Multi-pass membrane protein</topology>
    </subcellularLocation>
</comment>
<dbReference type="InterPro" id="IPR001425">
    <property type="entry name" value="Arc/bac/fun_rhodopsins"/>
</dbReference>
<keyword evidence="5 7" id="KW-0472">Membrane</keyword>
<dbReference type="SUPFAM" id="SSF81321">
    <property type="entry name" value="Family A G protein-coupled receptor-like"/>
    <property type="match status" value="1"/>
</dbReference>
<dbReference type="AlphaFoldDB" id="A0A2S5BDP9"/>
<comment type="caution">
    <text evidence="8">The sequence shown here is derived from an EMBL/GenBank/DDBJ whole genome shotgun (WGS) entry which is preliminary data.</text>
</comment>
<evidence type="ECO:0000256" key="1">
    <source>
        <dbReference type="ARBA" id="ARBA00004141"/>
    </source>
</evidence>
<dbReference type="PANTHER" id="PTHR28286:SF1">
    <property type="entry name" value="30 KDA HEAT SHOCK PROTEIN-RELATED"/>
    <property type="match status" value="1"/>
</dbReference>
<evidence type="ECO:0000256" key="5">
    <source>
        <dbReference type="ARBA" id="ARBA00023136"/>
    </source>
</evidence>
<feature type="transmembrane region" description="Helical" evidence="7">
    <location>
        <begin position="218"/>
        <end position="240"/>
    </location>
</feature>
<feature type="transmembrane region" description="Helical" evidence="7">
    <location>
        <begin position="71"/>
        <end position="89"/>
    </location>
</feature>
<evidence type="ECO:0000256" key="4">
    <source>
        <dbReference type="ARBA" id="ARBA00022989"/>
    </source>
</evidence>
<evidence type="ECO:0000256" key="6">
    <source>
        <dbReference type="SAM" id="MobiDB-lite"/>
    </source>
</evidence>
<keyword evidence="4 7" id="KW-1133">Transmembrane helix</keyword>
<proteinExistence type="inferred from homology"/>
<feature type="transmembrane region" description="Helical" evidence="7">
    <location>
        <begin position="40"/>
        <end position="59"/>
    </location>
</feature>
<feature type="transmembrane region" description="Helical" evidence="7">
    <location>
        <begin position="161"/>
        <end position="179"/>
    </location>
</feature>
<dbReference type="PRINTS" id="PR00251">
    <property type="entry name" value="BACTRLOPSIN"/>
</dbReference>
<reference evidence="8 9" key="1">
    <citation type="journal article" date="2018" name="Front. Microbiol.">
        <title>Prospects for Fungal Bioremediation of Acidic Radioactive Waste Sites: Characterization and Genome Sequence of Rhodotorula taiwanensis MD1149.</title>
        <authorList>
            <person name="Tkavc R."/>
            <person name="Matrosova V.Y."/>
            <person name="Grichenko O.E."/>
            <person name="Gostincar C."/>
            <person name="Volpe R.P."/>
            <person name="Klimenkova P."/>
            <person name="Gaidamakova E.K."/>
            <person name="Zhou C.E."/>
            <person name="Stewart B.J."/>
            <person name="Lyman M.G."/>
            <person name="Malfatti S.A."/>
            <person name="Rubinfeld B."/>
            <person name="Courtot M."/>
            <person name="Singh J."/>
            <person name="Dalgard C.L."/>
            <person name="Hamilton T."/>
            <person name="Frey K.G."/>
            <person name="Gunde-Cimerman N."/>
            <person name="Dugan L."/>
            <person name="Daly M.J."/>
        </authorList>
    </citation>
    <scope>NUCLEOTIDE SEQUENCE [LARGE SCALE GENOMIC DNA]</scope>
    <source>
        <strain evidence="8 9">MD1149</strain>
    </source>
</reference>
<feature type="compositionally biased region" description="Gly residues" evidence="6">
    <location>
        <begin position="345"/>
        <end position="354"/>
    </location>
</feature>
<feature type="transmembrane region" description="Helical" evidence="7">
    <location>
        <begin position="134"/>
        <end position="154"/>
    </location>
</feature>
<dbReference type="Pfam" id="PF01036">
    <property type="entry name" value="Bac_rhodopsin"/>
    <property type="match status" value="1"/>
</dbReference>
<evidence type="ECO:0000256" key="2">
    <source>
        <dbReference type="ARBA" id="ARBA00008130"/>
    </source>
</evidence>
<comment type="similarity">
    <text evidence="2">Belongs to the archaeal/bacterial/fungal opsin family.</text>
</comment>
<dbReference type="Gene3D" id="1.20.1070.10">
    <property type="entry name" value="Rhodopsin 7-helix transmembrane proteins"/>
    <property type="match status" value="1"/>
</dbReference>
<dbReference type="GO" id="GO:0005886">
    <property type="term" value="C:plasma membrane"/>
    <property type="evidence" value="ECO:0007669"/>
    <property type="project" value="TreeGrafter"/>
</dbReference>
<name>A0A2S5BDP9_9BASI</name>
<dbReference type="EMBL" id="PJQD01000020">
    <property type="protein sequence ID" value="POY74905.1"/>
    <property type="molecule type" value="Genomic_DNA"/>
</dbReference>
<feature type="compositionally biased region" description="Polar residues" evidence="6">
    <location>
        <begin position="331"/>
        <end position="344"/>
    </location>
</feature>
<feature type="transmembrane region" description="Helical" evidence="7">
    <location>
        <begin position="246"/>
        <end position="268"/>
    </location>
</feature>
<dbReference type="SMART" id="SM01021">
    <property type="entry name" value="Bac_rhodopsin"/>
    <property type="match status" value="1"/>
</dbReference>
<evidence type="ECO:0000313" key="9">
    <source>
        <dbReference type="Proteomes" id="UP000237144"/>
    </source>
</evidence>
<evidence type="ECO:0000256" key="7">
    <source>
        <dbReference type="SAM" id="Phobius"/>
    </source>
</evidence>
<evidence type="ECO:0000256" key="3">
    <source>
        <dbReference type="ARBA" id="ARBA00022692"/>
    </source>
</evidence>
<feature type="compositionally biased region" description="Low complexity" evidence="6">
    <location>
        <begin position="314"/>
        <end position="323"/>
    </location>
</feature>
<dbReference type="OrthoDB" id="536545at2759"/>
<protein>
    <submittedName>
        <fullName evidence="8">Uncharacterized protein</fullName>
    </submittedName>
</protein>